<sequence length="37" mass="3698">MAAMAIKGFDPAVVSVGKVMAGGRGRKPAEIGSNLPN</sequence>
<accession>A0A2Z5GA20</accession>
<gene>
    <name evidence="1" type="ORF">ACPOL_6636</name>
</gene>
<reference evidence="1 2" key="1">
    <citation type="journal article" date="2018" name="Front. Microbiol.">
        <title>Hydrolytic Capabilities as a Key to Environmental Success: Chitinolytic and Cellulolytic Acidobacteria From Acidic Sub-arctic Soils and Boreal Peatlands.</title>
        <authorList>
            <person name="Belova S.E."/>
            <person name="Ravin N.V."/>
            <person name="Pankratov T.A."/>
            <person name="Rakitin A.L."/>
            <person name="Ivanova A.A."/>
            <person name="Beletsky A.V."/>
            <person name="Mardanov A.V."/>
            <person name="Sinninghe Damste J.S."/>
            <person name="Dedysh S.N."/>
        </authorList>
    </citation>
    <scope>NUCLEOTIDE SEQUENCE [LARGE SCALE GENOMIC DNA]</scope>
    <source>
        <strain evidence="1 2">SBC82</strain>
    </source>
</reference>
<proteinExistence type="predicted"/>
<dbReference type="EMBL" id="CP030840">
    <property type="protein sequence ID" value="AXC15848.1"/>
    <property type="molecule type" value="Genomic_DNA"/>
</dbReference>
<dbReference type="Proteomes" id="UP000253606">
    <property type="component" value="Chromosome"/>
</dbReference>
<name>A0A2Z5GA20_9BACT</name>
<protein>
    <submittedName>
        <fullName evidence="1">Uncharacterized protein</fullName>
    </submittedName>
</protein>
<dbReference type="KEGG" id="abas:ACPOL_6636"/>
<keyword evidence="2" id="KW-1185">Reference proteome</keyword>
<evidence type="ECO:0000313" key="2">
    <source>
        <dbReference type="Proteomes" id="UP000253606"/>
    </source>
</evidence>
<organism evidence="1 2">
    <name type="scientific">Acidisarcina polymorpha</name>
    <dbReference type="NCBI Taxonomy" id="2211140"/>
    <lineage>
        <taxon>Bacteria</taxon>
        <taxon>Pseudomonadati</taxon>
        <taxon>Acidobacteriota</taxon>
        <taxon>Terriglobia</taxon>
        <taxon>Terriglobales</taxon>
        <taxon>Acidobacteriaceae</taxon>
        <taxon>Acidisarcina</taxon>
    </lineage>
</organism>
<evidence type="ECO:0000313" key="1">
    <source>
        <dbReference type="EMBL" id="AXC15848.1"/>
    </source>
</evidence>
<dbReference type="AlphaFoldDB" id="A0A2Z5GA20"/>